<dbReference type="SUPFAM" id="SSF51905">
    <property type="entry name" value="FAD/NAD(P)-binding domain"/>
    <property type="match status" value="1"/>
</dbReference>
<dbReference type="AlphaFoldDB" id="A0A969WBK9"/>
<gene>
    <name evidence="3" type="ORF">G7Y82_14535</name>
</gene>
<dbReference type="InterPro" id="IPR036188">
    <property type="entry name" value="FAD/NAD-bd_sf"/>
</dbReference>
<feature type="domain" description="FAD-binding" evidence="2">
    <location>
        <begin position="19"/>
        <end position="353"/>
    </location>
</feature>
<dbReference type="GO" id="GO:0019622">
    <property type="term" value="P:3-(3-hydroxy)phenylpropionate catabolic process"/>
    <property type="evidence" value="ECO:0007669"/>
    <property type="project" value="TreeGrafter"/>
</dbReference>
<evidence type="ECO:0000313" key="4">
    <source>
        <dbReference type="Proteomes" id="UP000653472"/>
    </source>
</evidence>
<dbReference type="InterPro" id="IPR002938">
    <property type="entry name" value="FAD-bd"/>
</dbReference>
<proteinExistence type="predicted"/>
<evidence type="ECO:0000313" key="3">
    <source>
        <dbReference type="EMBL" id="NKF23534.1"/>
    </source>
</evidence>
<accession>A0A969WBK9</accession>
<reference evidence="3" key="1">
    <citation type="submission" date="2020-03" db="EMBL/GenBank/DDBJ databases">
        <title>Solimonas marina sp. nov., isolated from deep seawater of the Pacific Ocean.</title>
        <authorList>
            <person name="Liu X."/>
            <person name="Lai Q."/>
            <person name="Sun F."/>
            <person name="Gai Y."/>
            <person name="Li G."/>
            <person name="Shao Z."/>
        </authorList>
    </citation>
    <scope>NUCLEOTIDE SEQUENCE</scope>
    <source>
        <strain evidence="3">C16B3</strain>
    </source>
</reference>
<dbReference type="Proteomes" id="UP000653472">
    <property type="component" value="Unassembled WGS sequence"/>
</dbReference>
<keyword evidence="1" id="KW-0560">Oxidoreductase</keyword>
<dbReference type="InterPro" id="IPR050631">
    <property type="entry name" value="PheA/TfdB_FAD_monoxygenase"/>
</dbReference>
<dbReference type="GO" id="GO:0071949">
    <property type="term" value="F:FAD binding"/>
    <property type="evidence" value="ECO:0007669"/>
    <property type="project" value="InterPro"/>
</dbReference>
<sequence length="536" mass="59075">MNPEPSPALADSQAVREIEVDVTIVGYGPVGAACAAFLGRYGIRTLVVDRAPDVLMAPRAIALDNEALRILQMAGLAEDDFDKVVIPHVRMHCPYVGEFSRIETTGSIDGHPKLVTFYQPDLERALRRHAEASAQVQAMTQIEMLSFDADEHGVRTQLRRADGTPFTARSRYLIGADGAASNVRRSIGQEFTGRTYAEDWLVIDAFDVPGSFDHVEFICDHRRPVPHMVAPGGRTRWEFMLRAGETREQMESDETIKRLLAPWVPNGEARIERKAVYRFHARSCERYSVGRVFLAGDAAHITPPFVGQGLVSGLRDAANLSWKLAWVLKGYASPRILDSYDEERRPHATKMINLARQMGQLVMPRNAPLAMFVHGTMALLRRVPPLRTFLDNAGVKPKNVFPRGLFVRGRGRLRRGAQIPQAHVRAQDGRVLLSDDAFGPSLTLVGFGRDPLNVLDAPAQARWRAHGGAIVQIVQRGAGRTDPHVFEDLHDALLPGAAPYGWCAVLRPDRTVVIDGPVESAAQLVEAALALIDATA</sequence>
<dbReference type="PANTHER" id="PTHR43476:SF3">
    <property type="entry name" value="FAD-BINDING MONOOXYGENASE"/>
    <property type="match status" value="1"/>
</dbReference>
<keyword evidence="4" id="KW-1185">Reference proteome</keyword>
<evidence type="ECO:0000259" key="2">
    <source>
        <dbReference type="Pfam" id="PF01494"/>
    </source>
</evidence>
<dbReference type="RefSeq" id="WP_168148856.1">
    <property type="nucleotide sequence ID" value="NZ_JAAVXB010000008.1"/>
</dbReference>
<dbReference type="PRINTS" id="PR00420">
    <property type="entry name" value="RNGMNOXGNASE"/>
</dbReference>
<dbReference type="PANTHER" id="PTHR43476">
    <property type="entry name" value="3-(3-HYDROXY-PHENYL)PROPIONATE/3-HYDROXYCINNAMIC ACID HYDROXYLASE"/>
    <property type="match status" value="1"/>
</dbReference>
<name>A0A969WBK9_9GAMM</name>
<dbReference type="NCBIfam" id="NF004829">
    <property type="entry name" value="PRK06183.1-3"/>
    <property type="match status" value="1"/>
</dbReference>
<comment type="caution">
    <text evidence="3">The sequence shown here is derived from an EMBL/GenBank/DDBJ whole genome shotgun (WGS) entry which is preliminary data.</text>
</comment>
<organism evidence="3 4">
    <name type="scientific">Solimonas marina</name>
    <dbReference type="NCBI Taxonomy" id="2714601"/>
    <lineage>
        <taxon>Bacteria</taxon>
        <taxon>Pseudomonadati</taxon>
        <taxon>Pseudomonadota</taxon>
        <taxon>Gammaproteobacteria</taxon>
        <taxon>Nevskiales</taxon>
        <taxon>Nevskiaceae</taxon>
        <taxon>Solimonas</taxon>
    </lineage>
</organism>
<dbReference type="EMBL" id="JAAVXB010000008">
    <property type="protein sequence ID" value="NKF23534.1"/>
    <property type="molecule type" value="Genomic_DNA"/>
</dbReference>
<dbReference type="Gene3D" id="3.30.70.2450">
    <property type="match status" value="1"/>
</dbReference>
<dbReference type="GO" id="GO:0008688">
    <property type="term" value="F:3-(3-hydroxyphenyl)propionate hydroxylase activity"/>
    <property type="evidence" value="ECO:0007669"/>
    <property type="project" value="TreeGrafter"/>
</dbReference>
<dbReference type="Pfam" id="PF01494">
    <property type="entry name" value="FAD_binding_3"/>
    <property type="match status" value="1"/>
</dbReference>
<protein>
    <submittedName>
        <fullName evidence="3">Bifunctional 3-(3-hydroxy-phenyl)propionate/3-hydroxycinnamic acid hydroxylase</fullName>
    </submittedName>
</protein>
<dbReference type="Gene3D" id="3.50.50.60">
    <property type="entry name" value="FAD/NAD(P)-binding domain"/>
    <property type="match status" value="1"/>
</dbReference>
<evidence type="ECO:0000256" key="1">
    <source>
        <dbReference type="ARBA" id="ARBA00023002"/>
    </source>
</evidence>